<dbReference type="EMBL" id="MT142283">
    <property type="protein sequence ID" value="QJA77432.1"/>
    <property type="molecule type" value="Genomic_DNA"/>
</dbReference>
<accession>A0A6M3K6G3</accession>
<gene>
    <name evidence="1" type="ORF">MM415A01302_0007</name>
</gene>
<reference evidence="1" key="1">
    <citation type="submission" date="2020-03" db="EMBL/GenBank/DDBJ databases">
        <title>The deep terrestrial virosphere.</title>
        <authorList>
            <person name="Holmfeldt K."/>
            <person name="Nilsson E."/>
            <person name="Simone D."/>
            <person name="Lopez-Fernandez M."/>
            <person name="Wu X."/>
            <person name="de Brujin I."/>
            <person name="Lundin D."/>
            <person name="Andersson A."/>
            <person name="Bertilsson S."/>
            <person name="Dopson M."/>
        </authorList>
    </citation>
    <scope>NUCLEOTIDE SEQUENCE</scope>
    <source>
        <strain evidence="1">MM415A01302</strain>
    </source>
</reference>
<sequence length="87" mass="9713">MEGKFWLVVPKYRVLDNSIGNRYSTLEAASVRAEELCVGPSRPTVIVLEATAEVSPVVAPPVEWKYYFNSNAIHTSILNKITTTDEE</sequence>
<dbReference type="AlphaFoldDB" id="A0A6M3K6G3"/>
<name>A0A6M3K6G3_9ZZZZ</name>
<proteinExistence type="predicted"/>
<evidence type="ECO:0000313" key="1">
    <source>
        <dbReference type="EMBL" id="QJA77432.1"/>
    </source>
</evidence>
<protein>
    <submittedName>
        <fullName evidence="1">Uncharacterized protein</fullName>
    </submittedName>
</protein>
<organism evidence="1">
    <name type="scientific">viral metagenome</name>
    <dbReference type="NCBI Taxonomy" id="1070528"/>
    <lineage>
        <taxon>unclassified sequences</taxon>
        <taxon>metagenomes</taxon>
        <taxon>organismal metagenomes</taxon>
    </lineage>
</organism>